<protein>
    <recommendedName>
        <fullName evidence="4">Late embryogenesis abundant protein group 8 protein</fullName>
    </recommendedName>
</protein>
<dbReference type="EMBL" id="SDMP01000021">
    <property type="protein sequence ID" value="RYQ80840.1"/>
    <property type="molecule type" value="Genomic_DNA"/>
</dbReference>
<feature type="compositionally biased region" description="Polar residues" evidence="1">
    <location>
        <begin position="1"/>
        <end position="14"/>
    </location>
</feature>
<feature type="compositionally biased region" description="Basic and acidic residues" evidence="1">
    <location>
        <begin position="15"/>
        <end position="34"/>
    </location>
</feature>
<keyword evidence="3" id="KW-1185">Reference proteome</keyword>
<dbReference type="Proteomes" id="UP000289738">
    <property type="component" value="Unassembled WGS sequence"/>
</dbReference>
<gene>
    <name evidence="2" type="ORF">Ahy_Scaffold1g106971</name>
</gene>
<evidence type="ECO:0008006" key="4">
    <source>
        <dbReference type="Google" id="ProtNLM"/>
    </source>
</evidence>
<accession>A0A444WTW9</accession>
<dbReference type="InterPro" id="IPR018930">
    <property type="entry name" value="LEA-18"/>
</dbReference>
<feature type="compositionally biased region" description="Basic and acidic residues" evidence="1">
    <location>
        <begin position="51"/>
        <end position="60"/>
    </location>
</feature>
<evidence type="ECO:0000313" key="3">
    <source>
        <dbReference type="Proteomes" id="UP000289738"/>
    </source>
</evidence>
<reference evidence="2 3" key="1">
    <citation type="submission" date="2019-01" db="EMBL/GenBank/DDBJ databases">
        <title>Sequencing of cultivated peanut Arachis hypogaea provides insights into genome evolution and oil improvement.</title>
        <authorList>
            <person name="Chen X."/>
        </authorList>
    </citation>
    <scope>NUCLEOTIDE SEQUENCE [LARGE SCALE GENOMIC DNA]</scope>
    <source>
        <strain evidence="3">cv. Fuhuasheng</strain>
        <tissue evidence="2">Leaves</tissue>
    </source>
</reference>
<dbReference type="Gramene" id="arahy.Tifrunner.gnm2.ann2.Ah05g067400.1">
    <property type="protein sequence ID" value="arahy.Tifrunner.gnm2.ann2.Ah05g067400.1-CDS-1"/>
    <property type="gene ID" value="arahy.Tifrunner.gnm2.ann2.Ah05g067400"/>
</dbReference>
<comment type="caution">
    <text evidence="2">The sequence shown here is derived from an EMBL/GenBank/DDBJ whole genome shotgun (WGS) entry which is preliminary data.</text>
</comment>
<dbReference type="AlphaFoldDB" id="A0A444WTW9"/>
<evidence type="ECO:0000256" key="1">
    <source>
        <dbReference type="SAM" id="MobiDB-lite"/>
    </source>
</evidence>
<dbReference type="Pfam" id="PF10714">
    <property type="entry name" value="LEA_6"/>
    <property type="match status" value="1"/>
</dbReference>
<name>A0A444WTW9_ARAHY</name>
<sequence>MQQPSRKGSASSKTNMEKKEENREKKTQNSESAKESSSTEELLPMDSPYVKYKDLEDYKRKGYGTEGHQEPKPGRGAGATDAPTPSGAAVSSEAELSATEAVNRQGVP</sequence>
<organism evidence="2 3">
    <name type="scientific">Arachis hypogaea</name>
    <name type="common">Peanut</name>
    <dbReference type="NCBI Taxonomy" id="3818"/>
    <lineage>
        <taxon>Eukaryota</taxon>
        <taxon>Viridiplantae</taxon>
        <taxon>Streptophyta</taxon>
        <taxon>Embryophyta</taxon>
        <taxon>Tracheophyta</taxon>
        <taxon>Spermatophyta</taxon>
        <taxon>Magnoliopsida</taxon>
        <taxon>eudicotyledons</taxon>
        <taxon>Gunneridae</taxon>
        <taxon>Pentapetalae</taxon>
        <taxon>rosids</taxon>
        <taxon>fabids</taxon>
        <taxon>Fabales</taxon>
        <taxon>Fabaceae</taxon>
        <taxon>Papilionoideae</taxon>
        <taxon>50 kb inversion clade</taxon>
        <taxon>dalbergioids sensu lato</taxon>
        <taxon>Dalbergieae</taxon>
        <taxon>Pterocarpus clade</taxon>
        <taxon>Arachis</taxon>
    </lineage>
</organism>
<feature type="region of interest" description="Disordered" evidence="1">
    <location>
        <begin position="1"/>
        <end position="108"/>
    </location>
</feature>
<evidence type="ECO:0000313" key="2">
    <source>
        <dbReference type="EMBL" id="RYQ80840.1"/>
    </source>
</evidence>
<proteinExistence type="predicted"/>